<feature type="transmembrane region" description="Helical" evidence="1">
    <location>
        <begin position="28"/>
        <end position="46"/>
    </location>
</feature>
<proteinExistence type="predicted"/>
<feature type="transmembrane region" description="Helical" evidence="1">
    <location>
        <begin position="183"/>
        <end position="204"/>
    </location>
</feature>
<dbReference type="Proteomes" id="UP000494108">
    <property type="component" value="Unassembled WGS sequence"/>
</dbReference>
<protein>
    <recommendedName>
        <fullName evidence="4">DUF4013 domain-containing protein</fullName>
    </recommendedName>
</protein>
<evidence type="ECO:0000313" key="3">
    <source>
        <dbReference type="Proteomes" id="UP000494108"/>
    </source>
</evidence>
<evidence type="ECO:0000256" key="1">
    <source>
        <dbReference type="SAM" id="Phobius"/>
    </source>
</evidence>
<keyword evidence="3" id="KW-1185">Reference proteome</keyword>
<gene>
    <name evidence="2" type="ORF">LMG3431_04573</name>
</gene>
<feature type="transmembrane region" description="Helical" evidence="1">
    <location>
        <begin position="52"/>
        <end position="75"/>
    </location>
</feature>
<evidence type="ECO:0000313" key="2">
    <source>
        <dbReference type="EMBL" id="CAB3685102.1"/>
    </source>
</evidence>
<feature type="transmembrane region" description="Helical" evidence="1">
    <location>
        <begin position="135"/>
        <end position="155"/>
    </location>
</feature>
<name>A0A6S6ZM39_9BURK</name>
<evidence type="ECO:0008006" key="4">
    <source>
        <dbReference type="Google" id="ProtNLM"/>
    </source>
</evidence>
<feature type="transmembrane region" description="Helical" evidence="1">
    <location>
        <begin position="96"/>
        <end position="115"/>
    </location>
</feature>
<dbReference type="RefSeq" id="WP_175176860.1">
    <property type="nucleotide sequence ID" value="NZ_CADIJX010000006.1"/>
</dbReference>
<organism evidence="2 3">
    <name type="scientific">Achromobacter pestifer</name>
    <dbReference type="NCBI Taxonomy" id="1353889"/>
    <lineage>
        <taxon>Bacteria</taxon>
        <taxon>Pseudomonadati</taxon>
        <taxon>Pseudomonadota</taxon>
        <taxon>Betaproteobacteria</taxon>
        <taxon>Burkholderiales</taxon>
        <taxon>Alcaligenaceae</taxon>
        <taxon>Achromobacter</taxon>
    </lineage>
</organism>
<feature type="transmembrane region" description="Helical" evidence="1">
    <location>
        <begin position="216"/>
        <end position="241"/>
    </location>
</feature>
<dbReference type="AlphaFoldDB" id="A0A6S6ZM39"/>
<sequence length="253" mass="27262">MSTKLKASRYLALSAATLKQRAGDLFRAAPWAFGVFVLTLPLTLLLPHLSLVATGFLLVGVINVLALARISVAWHRDILSDGRSGRAGWRLDRAEWKYFALLALFIAVVLAVVYATSRVPILIYFSLNRGGDTVFFISLFLALAAIWGPVLYLAATFAQSLPRVAVSGTYEFLRVRRASRVSAWPLMSMLFLLAVFLAFTGGYLSVGVSKMSATAIALGILGILVCTAQVMMTTAMCAVAYRESTVNVASAGS</sequence>
<reference evidence="2 3" key="1">
    <citation type="submission" date="2020-04" db="EMBL/GenBank/DDBJ databases">
        <authorList>
            <person name="De Canck E."/>
        </authorList>
    </citation>
    <scope>NUCLEOTIDE SEQUENCE [LARGE SCALE GENOMIC DNA]</scope>
    <source>
        <strain evidence="2 3">LMG 3431</strain>
    </source>
</reference>
<dbReference type="EMBL" id="CADIJX010000006">
    <property type="protein sequence ID" value="CAB3685102.1"/>
    <property type="molecule type" value="Genomic_DNA"/>
</dbReference>
<keyword evidence="1" id="KW-0812">Transmembrane</keyword>
<accession>A0A6S6ZM39</accession>
<keyword evidence="1" id="KW-1133">Transmembrane helix</keyword>
<keyword evidence="1" id="KW-0472">Membrane</keyword>